<keyword evidence="4 5" id="KW-0949">S-adenosyl-L-methionine</keyword>
<dbReference type="InterPro" id="IPR036804">
    <property type="entry name" value="CheR_N_sf"/>
</dbReference>
<dbReference type="InterPro" id="IPR022642">
    <property type="entry name" value="CheR_C"/>
</dbReference>
<evidence type="ECO:0000256" key="2">
    <source>
        <dbReference type="ARBA" id="ARBA00022603"/>
    </source>
</evidence>
<feature type="binding site" evidence="6">
    <location>
        <begin position="232"/>
        <end position="233"/>
    </location>
    <ligand>
        <name>S-adenosyl-L-methionine</name>
        <dbReference type="ChEBI" id="CHEBI:59789"/>
    </ligand>
</feature>
<keyword evidence="2 5" id="KW-0489">Methyltransferase</keyword>
<sequence length="286" mass="32795">MSLAARQVSQSPDDRLSRRNFDRLAKFIYKYSGIKMPVTKATMLEGRLRKRLRVCNIATFDDYCDYLFDHNGLEREAIFLIDAVTTNKTDFFREPKHFEYLIDTALPDLLRDVPGKLRVWSAACSIGAEPYTLAMVLSEALGSRDPNLDYQIIATDLSTEVLETARKAIYPVGMVDPVPHHLRRKYVLDHVDRDRGEVRIDVSLRRKVGFGRLNLMDEAYPVRDLQHIIFCRNVLIYFDKPTQKHVLSNLCDCLIPGGYLFIGHSESATGLDLPIKQVANTIFKRI</sequence>
<dbReference type="PRINTS" id="PR00996">
    <property type="entry name" value="CHERMTFRASE"/>
</dbReference>
<dbReference type="AlphaFoldDB" id="A0A7W6LGI2"/>
<comment type="catalytic activity">
    <reaction evidence="1 5">
        <text>L-glutamyl-[protein] + S-adenosyl-L-methionine = [protein]-L-glutamate 5-O-methyl ester + S-adenosyl-L-homocysteine</text>
        <dbReference type="Rhea" id="RHEA:24452"/>
        <dbReference type="Rhea" id="RHEA-COMP:10208"/>
        <dbReference type="Rhea" id="RHEA-COMP:10311"/>
        <dbReference type="ChEBI" id="CHEBI:29973"/>
        <dbReference type="ChEBI" id="CHEBI:57856"/>
        <dbReference type="ChEBI" id="CHEBI:59789"/>
        <dbReference type="ChEBI" id="CHEBI:82795"/>
        <dbReference type="EC" id="2.1.1.80"/>
    </reaction>
</comment>
<dbReference type="SMART" id="SM00138">
    <property type="entry name" value="MeTrc"/>
    <property type="match status" value="1"/>
</dbReference>
<evidence type="ECO:0000256" key="6">
    <source>
        <dbReference type="PIRSR" id="PIRSR000410-1"/>
    </source>
</evidence>
<organism evidence="8 9">
    <name type="scientific">Rhizobium rhizoryzae</name>
    <dbReference type="NCBI Taxonomy" id="451876"/>
    <lineage>
        <taxon>Bacteria</taxon>
        <taxon>Pseudomonadati</taxon>
        <taxon>Pseudomonadota</taxon>
        <taxon>Alphaproteobacteria</taxon>
        <taxon>Hyphomicrobiales</taxon>
        <taxon>Rhizobiaceae</taxon>
        <taxon>Rhizobium/Agrobacterium group</taxon>
        <taxon>Rhizobium</taxon>
    </lineage>
</organism>
<dbReference type="GO" id="GO:0008983">
    <property type="term" value="F:protein-glutamate O-methyltransferase activity"/>
    <property type="evidence" value="ECO:0007669"/>
    <property type="project" value="UniProtKB-EC"/>
</dbReference>
<dbReference type="InterPro" id="IPR050903">
    <property type="entry name" value="Bact_Chemotaxis_MeTrfase"/>
</dbReference>
<accession>A0A7W6LGI2</accession>
<feature type="binding site" evidence="6">
    <location>
        <position position="93"/>
    </location>
    <ligand>
        <name>S-adenosyl-L-methionine</name>
        <dbReference type="ChEBI" id="CHEBI:59789"/>
    </ligand>
</feature>
<evidence type="ECO:0000256" key="1">
    <source>
        <dbReference type="ARBA" id="ARBA00001541"/>
    </source>
</evidence>
<dbReference type="EMBL" id="JACIEC010000001">
    <property type="protein sequence ID" value="MBB4143732.1"/>
    <property type="molecule type" value="Genomic_DNA"/>
</dbReference>
<dbReference type="PIRSF" id="PIRSF000410">
    <property type="entry name" value="CheR"/>
    <property type="match status" value="1"/>
</dbReference>
<feature type="binding site" evidence="6">
    <location>
        <position position="156"/>
    </location>
    <ligand>
        <name>S-adenosyl-L-methionine</name>
        <dbReference type="ChEBI" id="CHEBI:59789"/>
    </ligand>
</feature>
<dbReference type="InterPro" id="IPR029063">
    <property type="entry name" value="SAM-dependent_MTases_sf"/>
</dbReference>
<feature type="binding site" evidence="6">
    <location>
        <position position="89"/>
    </location>
    <ligand>
        <name>S-adenosyl-L-methionine</name>
        <dbReference type="ChEBI" id="CHEBI:59789"/>
    </ligand>
</feature>
<dbReference type="SUPFAM" id="SSF53335">
    <property type="entry name" value="S-adenosyl-L-methionine-dependent methyltransferases"/>
    <property type="match status" value="1"/>
</dbReference>
<feature type="binding site" evidence="6">
    <location>
        <position position="129"/>
    </location>
    <ligand>
        <name>S-adenosyl-L-methionine</name>
        <dbReference type="ChEBI" id="CHEBI:59789"/>
    </ligand>
</feature>
<keyword evidence="3 5" id="KW-0808">Transferase</keyword>
<evidence type="ECO:0000259" key="7">
    <source>
        <dbReference type="PROSITE" id="PS50123"/>
    </source>
</evidence>
<name>A0A7W6LGI2_9HYPH</name>
<evidence type="ECO:0000256" key="3">
    <source>
        <dbReference type="ARBA" id="ARBA00022679"/>
    </source>
</evidence>
<dbReference type="InterPro" id="IPR026024">
    <property type="entry name" value="Chemotaxis_MeTrfase_CheR"/>
</dbReference>
<feature type="binding site" evidence="6">
    <location>
        <position position="87"/>
    </location>
    <ligand>
        <name>S-adenosyl-L-methionine</name>
        <dbReference type="ChEBI" id="CHEBI:59789"/>
    </ligand>
</feature>
<dbReference type="InterPro" id="IPR022641">
    <property type="entry name" value="CheR_N"/>
</dbReference>
<dbReference type="SUPFAM" id="SSF47757">
    <property type="entry name" value="Chemotaxis receptor methyltransferase CheR, N-terminal domain"/>
    <property type="match status" value="1"/>
</dbReference>
<evidence type="ECO:0000256" key="4">
    <source>
        <dbReference type="ARBA" id="ARBA00022691"/>
    </source>
</evidence>
<dbReference type="EC" id="2.1.1.80" evidence="5"/>
<comment type="function">
    <text evidence="5">Methylation of the membrane-bound methyl-accepting chemotaxis proteins (MCP) to form gamma-glutamyl methyl ester residues in MCP.</text>
</comment>
<keyword evidence="9" id="KW-1185">Reference proteome</keyword>
<evidence type="ECO:0000313" key="8">
    <source>
        <dbReference type="EMBL" id="MBB4143732.1"/>
    </source>
</evidence>
<feature type="binding site" evidence="6">
    <location>
        <begin position="214"/>
        <end position="215"/>
    </location>
    <ligand>
        <name>S-adenosyl-L-methionine</name>
        <dbReference type="ChEBI" id="CHEBI:59789"/>
    </ligand>
</feature>
<dbReference type="Gene3D" id="3.40.50.150">
    <property type="entry name" value="Vaccinia Virus protein VP39"/>
    <property type="match status" value="1"/>
</dbReference>
<protein>
    <recommendedName>
        <fullName evidence="5">Chemotaxis protein methyltransferase</fullName>
        <ecNumber evidence="5">2.1.1.80</ecNumber>
    </recommendedName>
</protein>
<evidence type="ECO:0000313" key="9">
    <source>
        <dbReference type="Proteomes" id="UP000519897"/>
    </source>
</evidence>
<comment type="caution">
    <text evidence="8">The sequence shown here is derived from an EMBL/GenBank/DDBJ whole genome shotgun (WGS) entry which is preliminary data.</text>
</comment>
<dbReference type="Proteomes" id="UP000519897">
    <property type="component" value="Unassembled WGS sequence"/>
</dbReference>
<dbReference type="Pfam" id="PF01739">
    <property type="entry name" value="CheR"/>
    <property type="match status" value="1"/>
</dbReference>
<dbReference type="PROSITE" id="PS50123">
    <property type="entry name" value="CHER"/>
    <property type="match status" value="1"/>
</dbReference>
<dbReference type="RefSeq" id="WP_165133620.1">
    <property type="nucleotide sequence ID" value="NZ_CP049250.1"/>
</dbReference>
<gene>
    <name evidence="8" type="ORF">GGQ72_002231</name>
</gene>
<dbReference type="InterPro" id="IPR000780">
    <property type="entry name" value="CheR_MeTrfase"/>
</dbReference>
<reference evidence="8 9" key="1">
    <citation type="submission" date="2020-08" db="EMBL/GenBank/DDBJ databases">
        <title>Genomic Encyclopedia of Type Strains, Phase IV (KMG-IV): sequencing the most valuable type-strain genomes for metagenomic binning, comparative biology and taxonomic classification.</title>
        <authorList>
            <person name="Goeker M."/>
        </authorList>
    </citation>
    <scope>NUCLEOTIDE SEQUENCE [LARGE SCALE GENOMIC DNA]</scope>
    <source>
        <strain evidence="8 9">DSM 29514</strain>
    </source>
</reference>
<evidence type="ECO:0000256" key="5">
    <source>
        <dbReference type="PIRNR" id="PIRNR000410"/>
    </source>
</evidence>
<dbReference type="Gene3D" id="1.10.155.10">
    <property type="entry name" value="Chemotaxis receptor methyltransferase CheR, N-terminal domain"/>
    <property type="match status" value="1"/>
</dbReference>
<dbReference type="PANTHER" id="PTHR24422:SF26">
    <property type="entry name" value="CHEMOTAXIS PROTEIN METHYLTRANSFERASE"/>
    <property type="match status" value="1"/>
</dbReference>
<dbReference type="PANTHER" id="PTHR24422">
    <property type="entry name" value="CHEMOTAXIS PROTEIN METHYLTRANSFERASE"/>
    <property type="match status" value="1"/>
</dbReference>
<dbReference type="Pfam" id="PF03705">
    <property type="entry name" value="CheR_N"/>
    <property type="match status" value="1"/>
</dbReference>
<feature type="domain" description="CheR-type methyltransferase" evidence="7">
    <location>
        <begin position="16"/>
        <end position="286"/>
    </location>
</feature>
<dbReference type="GO" id="GO:0032259">
    <property type="term" value="P:methylation"/>
    <property type="evidence" value="ECO:0007669"/>
    <property type="project" value="UniProtKB-KW"/>
</dbReference>
<proteinExistence type="predicted"/>